<dbReference type="Proteomes" id="UP000265515">
    <property type="component" value="Unassembled WGS sequence"/>
</dbReference>
<protein>
    <submittedName>
        <fullName evidence="1">Uncharacterized protein</fullName>
    </submittedName>
</protein>
<dbReference type="AlphaFoldDB" id="A0A388JZ43"/>
<evidence type="ECO:0000313" key="1">
    <source>
        <dbReference type="EMBL" id="GBG63091.1"/>
    </source>
</evidence>
<accession>A0A388JZ43</accession>
<gene>
    <name evidence="1" type="ORF">CBR_g36577</name>
</gene>
<comment type="caution">
    <text evidence="1">The sequence shown here is derived from an EMBL/GenBank/DDBJ whole genome shotgun (WGS) entry which is preliminary data.</text>
</comment>
<dbReference type="Gramene" id="GBG63091">
    <property type="protein sequence ID" value="GBG63091"/>
    <property type="gene ID" value="CBR_g36577"/>
</dbReference>
<name>A0A388JZ43_CHABU</name>
<proteinExistence type="predicted"/>
<evidence type="ECO:0000313" key="2">
    <source>
        <dbReference type="Proteomes" id="UP000265515"/>
    </source>
</evidence>
<dbReference type="EMBL" id="BFEA01000035">
    <property type="protein sequence ID" value="GBG63091.1"/>
    <property type="molecule type" value="Genomic_DNA"/>
</dbReference>
<sequence>MIGSGGCKNGTWSNISTPEFSKRVSFGLEVKRVDKNLVANFEGMIDARAVSASGHVSLGISNALASLAKKRIHLLYPIIEGRAFGVGMDLRWTEKNRVLKEVLEHRVHSRLESGGGITETERHDDKLIVPKTRTKSGLGLVLLGYADLVISATKIDLREEMVIGKAVKQIIHARHGIVVFDRVAVETAVVNTEMKGVVLLVIEEDRGTPWGSTRFNEALTKQLLKLALEFLGFGNRKVIWGTILNAIVGLELDVVLDIAHGRDTDVGDGWWESITILAKDGTNARRQGREKGVKFLGSDGV</sequence>
<keyword evidence="2" id="KW-1185">Reference proteome</keyword>
<organism evidence="1 2">
    <name type="scientific">Chara braunii</name>
    <name type="common">Braun's stonewort</name>
    <dbReference type="NCBI Taxonomy" id="69332"/>
    <lineage>
        <taxon>Eukaryota</taxon>
        <taxon>Viridiplantae</taxon>
        <taxon>Streptophyta</taxon>
        <taxon>Charophyceae</taxon>
        <taxon>Charales</taxon>
        <taxon>Characeae</taxon>
        <taxon>Chara</taxon>
    </lineage>
</organism>
<reference evidence="1 2" key="1">
    <citation type="journal article" date="2018" name="Cell">
        <title>The Chara Genome: Secondary Complexity and Implications for Plant Terrestrialization.</title>
        <authorList>
            <person name="Nishiyama T."/>
            <person name="Sakayama H."/>
            <person name="Vries J.D."/>
            <person name="Buschmann H."/>
            <person name="Saint-Marcoux D."/>
            <person name="Ullrich K.K."/>
            <person name="Haas F.B."/>
            <person name="Vanderstraeten L."/>
            <person name="Becker D."/>
            <person name="Lang D."/>
            <person name="Vosolsobe S."/>
            <person name="Rombauts S."/>
            <person name="Wilhelmsson P.K.I."/>
            <person name="Janitza P."/>
            <person name="Kern R."/>
            <person name="Heyl A."/>
            <person name="Rumpler F."/>
            <person name="Villalobos L.I.A.C."/>
            <person name="Clay J.M."/>
            <person name="Skokan R."/>
            <person name="Toyoda A."/>
            <person name="Suzuki Y."/>
            <person name="Kagoshima H."/>
            <person name="Schijlen E."/>
            <person name="Tajeshwar N."/>
            <person name="Catarino B."/>
            <person name="Hetherington A.J."/>
            <person name="Saltykova A."/>
            <person name="Bonnot C."/>
            <person name="Breuninger H."/>
            <person name="Symeonidi A."/>
            <person name="Radhakrishnan G.V."/>
            <person name="Van Nieuwerburgh F."/>
            <person name="Deforce D."/>
            <person name="Chang C."/>
            <person name="Karol K.G."/>
            <person name="Hedrich R."/>
            <person name="Ulvskov P."/>
            <person name="Glockner G."/>
            <person name="Delwiche C.F."/>
            <person name="Petrasek J."/>
            <person name="Van de Peer Y."/>
            <person name="Friml J."/>
            <person name="Beilby M."/>
            <person name="Dolan L."/>
            <person name="Kohara Y."/>
            <person name="Sugano S."/>
            <person name="Fujiyama A."/>
            <person name="Delaux P.-M."/>
            <person name="Quint M."/>
            <person name="TheiBen G."/>
            <person name="Hagemann M."/>
            <person name="Harholt J."/>
            <person name="Dunand C."/>
            <person name="Zachgo S."/>
            <person name="Langdale J."/>
            <person name="Maumus F."/>
            <person name="Straeten D.V.D."/>
            <person name="Gould S.B."/>
            <person name="Rensing S.A."/>
        </authorList>
    </citation>
    <scope>NUCLEOTIDE SEQUENCE [LARGE SCALE GENOMIC DNA]</scope>
    <source>
        <strain evidence="1 2">S276</strain>
    </source>
</reference>